<comment type="similarity">
    <text evidence="2">Belongs to the major facilitator superfamily. EmrB family.</text>
</comment>
<evidence type="ECO:0000256" key="6">
    <source>
        <dbReference type="ARBA" id="ARBA00022989"/>
    </source>
</evidence>
<feature type="transmembrane region" description="Helical" evidence="8">
    <location>
        <begin position="418"/>
        <end position="437"/>
    </location>
</feature>
<dbReference type="GO" id="GO:0022857">
    <property type="term" value="F:transmembrane transporter activity"/>
    <property type="evidence" value="ECO:0007669"/>
    <property type="project" value="InterPro"/>
</dbReference>
<protein>
    <submittedName>
        <fullName evidence="10">Drug resistance transporter, EmrB/QacA subfamily</fullName>
    </submittedName>
</protein>
<evidence type="ECO:0000256" key="8">
    <source>
        <dbReference type="SAM" id="Phobius"/>
    </source>
</evidence>
<evidence type="ECO:0000313" key="11">
    <source>
        <dbReference type="Proteomes" id="UP000192468"/>
    </source>
</evidence>
<evidence type="ECO:0000256" key="4">
    <source>
        <dbReference type="ARBA" id="ARBA00022475"/>
    </source>
</evidence>
<dbReference type="EMBL" id="FWXH01000002">
    <property type="protein sequence ID" value="SMC20104.1"/>
    <property type="molecule type" value="Genomic_DNA"/>
</dbReference>
<dbReference type="OrthoDB" id="102502at2"/>
<evidence type="ECO:0000313" key="10">
    <source>
        <dbReference type="EMBL" id="SMC20104.1"/>
    </source>
</evidence>
<dbReference type="GO" id="GO:0005886">
    <property type="term" value="C:plasma membrane"/>
    <property type="evidence" value="ECO:0007669"/>
    <property type="project" value="UniProtKB-SubCell"/>
</dbReference>
<keyword evidence="3" id="KW-0813">Transport</keyword>
<gene>
    <name evidence="10" type="ORF">SAMN02745134_01035</name>
</gene>
<feature type="transmembrane region" description="Helical" evidence="8">
    <location>
        <begin position="376"/>
        <end position="398"/>
    </location>
</feature>
<feature type="transmembrane region" description="Helical" evidence="8">
    <location>
        <begin position="247"/>
        <end position="268"/>
    </location>
</feature>
<evidence type="ECO:0000259" key="9">
    <source>
        <dbReference type="PROSITE" id="PS50850"/>
    </source>
</evidence>
<dbReference type="Proteomes" id="UP000192468">
    <property type="component" value="Unassembled WGS sequence"/>
</dbReference>
<dbReference type="PANTHER" id="PTHR42718">
    <property type="entry name" value="MAJOR FACILITATOR SUPERFAMILY MULTIDRUG TRANSPORTER MFSC"/>
    <property type="match status" value="1"/>
</dbReference>
<feature type="transmembrane region" description="Helical" evidence="8">
    <location>
        <begin position="333"/>
        <end position="355"/>
    </location>
</feature>
<dbReference type="PANTHER" id="PTHR42718:SF9">
    <property type="entry name" value="MAJOR FACILITATOR SUPERFAMILY MULTIDRUG TRANSPORTER MFSC"/>
    <property type="match status" value="1"/>
</dbReference>
<keyword evidence="7 8" id="KW-0472">Membrane</keyword>
<reference evidence="10 11" key="1">
    <citation type="submission" date="2017-04" db="EMBL/GenBank/DDBJ databases">
        <authorList>
            <person name="Afonso C.L."/>
            <person name="Miller P.J."/>
            <person name="Scott M.A."/>
            <person name="Spackman E."/>
            <person name="Goraichik I."/>
            <person name="Dimitrov K.M."/>
            <person name="Suarez D.L."/>
            <person name="Swayne D.E."/>
        </authorList>
    </citation>
    <scope>NUCLEOTIDE SEQUENCE [LARGE SCALE GENOMIC DNA]</scope>
    <source>
        <strain evidence="10 11">DSM 12555</strain>
    </source>
</reference>
<keyword evidence="6 8" id="KW-1133">Transmembrane helix</keyword>
<sequence>MVSLDGSVLNVAIPGIVKYFGSTLSTMQWTITGYALSLATVIPLAGWITDRFGAKRIFIIVIGLFTIGSFLCSLATSPSQLIIFRIIQGIGGGMVIPIGLATIYHLAPKEKLGSLMGLLGMPLLLAPAIGPVVSGYILQYSSWQWIFRINLPIGIIAILINIKYLPNFHRKTVPSLDIRGMLLAPIAFAMLVYGVNEGSKSWSSINTITGLTVGGIALAIFIFGELHQKQPLIELKVFGASEFTRGIIVLWTFQIVFFSVLILAPLFLQYVKGYSSLNTGFMLLPQALAMSIMMPISGHLFDKIGAKYLALIGTALGTIVLFMLSRISADTSVTYIVTCLIMLGIAGGLTVMPLNTHILNAAPENLVSRVTPLTGAFQQIILSFATVIMTGFLTSRTTYHLTNTMNKLNAVIFSYDDTFLLCCSIAVIGVIFSLFVGKSKKV</sequence>
<dbReference type="Gene3D" id="1.20.1250.20">
    <property type="entry name" value="MFS general substrate transporter like domains"/>
    <property type="match status" value="1"/>
</dbReference>
<feature type="transmembrane region" description="Helical" evidence="8">
    <location>
        <begin position="82"/>
        <end position="106"/>
    </location>
</feature>
<dbReference type="PROSITE" id="PS50850">
    <property type="entry name" value="MFS"/>
    <property type="match status" value="1"/>
</dbReference>
<feature type="domain" description="Major facilitator superfamily (MFS) profile" evidence="9">
    <location>
        <begin position="1"/>
        <end position="441"/>
    </location>
</feature>
<feature type="transmembrane region" description="Helical" evidence="8">
    <location>
        <begin position="57"/>
        <end position="76"/>
    </location>
</feature>
<evidence type="ECO:0000256" key="1">
    <source>
        <dbReference type="ARBA" id="ARBA00004651"/>
    </source>
</evidence>
<feature type="transmembrane region" description="Helical" evidence="8">
    <location>
        <begin position="207"/>
        <end position="226"/>
    </location>
</feature>
<dbReference type="CDD" id="cd17503">
    <property type="entry name" value="MFS_LmrB_MDR_like"/>
    <property type="match status" value="1"/>
</dbReference>
<evidence type="ECO:0000256" key="5">
    <source>
        <dbReference type="ARBA" id="ARBA00022692"/>
    </source>
</evidence>
<keyword evidence="11" id="KW-1185">Reference proteome</keyword>
<feature type="transmembrane region" description="Helical" evidence="8">
    <location>
        <begin position="308"/>
        <end position="327"/>
    </location>
</feature>
<proteinExistence type="inferred from homology"/>
<organism evidence="10 11">
    <name type="scientific">Clostridium acidisoli DSM 12555</name>
    <dbReference type="NCBI Taxonomy" id="1121291"/>
    <lineage>
        <taxon>Bacteria</taxon>
        <taxon>Bacillati</taxon>
        <taxon>Bacillota</taxon>
        <taxon>Clostridia</taxon>
        <taxon>Eubacteriales</taxon>
        <taxon>Clostridiaceae</taxon>
        <taxon>Clostridium</taxon>
    </lineage>
</organism>
<name>A0A1W1X8E8_9CLOT</name>
<comment type="subcellular location">
    <subcellularLocation>
        <location evidence="1">Cell membrane</location>
        <topology evidence="1">Multi-pass membrane protein</topology>
    </subcellularLocation>
</comment>
<dbReference type="RefSeq" id="WP_084114346.1">
    <property type="nucleotide sequence ID" value="NZ_FWXH01000002.1"/>
</dbReference>
<dbReference type="InterPro" id="IPR036259">
    <property type="entry name" value="MFS_trans_sf"/>
</dbReference>
<dbReference type="STRING" id="1121291.SAMN02745134_01035"/>
<dbReference type="AlphaFoldDB" id="A0A1W1X8E8"/>
<dbReference type="InterPro" id="IPR004638">
    <property type="entry name" value="EmrB-like"/>
</dbReference>
<dbReference type="InterPro" id="IPR011701">
    <property type="entry name" value="MFS"/>
</dbReference>
<feature type="transmembrane region" description="Helical" evidence="8">
    <location>
        <begin position="280"/>
        <end position="301"/>
    </location>
</feature>
<dbReference type="Gene3D" id="1.20.1720.10">
    <property type="entry name" value="Multidrug resistance protein D"/>
    <property type="match status" value="1"/>
</dbReference>
<feature type="transmembrane region" description="Helical" evidence="8">
    <location>
        <begin position="27"/>
        <end position="45"/>
    </location>
</feature>
<evidence type="ECO:0000256" key="3">
    <source>
        <dbReference type="ARBA" id="ARBA00022448"/>
    </source>
</evidence>
<accession>A0A1W1X8E8</accession>
<dbReference type="NCBIfam" id="TIGR00711">
    <property type="entry name" value="efflux_EmrB"/>
    <property type="match status" value="1"/>
</dbReference>
<dbReference type="SUPFAM" id="SSF103473">
    <property type="entry name" value="MFS general substrate transporter"/>
    <property type="match status" value="1"/>
</dbReference>
<keyword evidence="4" id="KW-1003">Cell membrane</keyword>
<dbReference type="Pfam" id="PF07690">
    <property type="entry name" value="MFS_1"/>
    <property type="match status" value="1"/>
</dbReference>
<feature type="transmembrane region" description="Helical" evidence="8">
    <location>
        <begin position="118"/>
        <end position="139"/>
    </location>
</feature>
<dbReference type="InterPro" id="IPR020846">
    <property type="entry name" value="MFS_dom"/>
</dbReference>
<evidence type="ECO:0000256" key="2">
    <source>
        <dbReference type="ARBA" id="ARBA00008537"/>
    </source>
</evidence>
<feature type="transmembrane region" description="Helical" evidence="8">
    <location>
        <begin position="176"/>
        <end position="195"/>
    </location>
</feature>
<evidence type="ECO:0000256" key="7">
    <source>
        <dbReference type="ARBA" id="ARBA00023136"/>
    </source>
</evidence>
<feature type="transmembrane region" description="Helical" evidence="8">
    <location>
        <begin position="145"/>
        <end position="164"/>
    </location>
</feature>
<keyword evidence="5 8" id="KW-0812">Transmembrane</keyword>